<proteinExistence type="inferred from homology"/>
<name>A0A1G2PIF1_9BACT</name>
<dbReference type="GO" id="GO:0022627">
    <property type="term" value="C:cytosolic small ribosomal subunit"/>
    <property type="evidence" value="ECO:0007669"/>
    <property type="project" value="UniProtKB-UniRule"/>
</dbReference>
<evidence type="ECO:0000256" key="2">
    <source>
        <dbReference type="ARBA" id="ARBA00022730"/>
    </source>
</evidence>
<dbReference type="InterPro" id="IPR019984">
    <property type="entry name" value="Ribosomal_uS17_bact/chlr"/>
</dbReference>
<keyword evidence="3 6" id="KW-0694">RNA-binding</keyword>
<keyword evidence="5 6" id="KW-0687">Ribonucleoprotein</keyword>
<evidence type="ECO:0000256" key="5">
    <source>
        <dbReference type="ARBA" id="ARBA00023274"/>
    </source>
</evidence>
<dbReference type="PANTHER" id="PTHR10744">
    <property type="entry name" value="40S RIBOSOMAL PROTEIN S11 FAMILY MEMBER"/>
    <property type="match status" value="1"/>
</dbReference>
<evidence type="ECO:0000256" key="6">
    <source>
        <dbReference type="HAMAP-Rule" id="MF_01345"/>
    </source>
</evidence>
<dbReference type="Proteomes" id="UP000176965">
    <property type="component" value="Unassembled WGS sequence"/>
</dbReference>
<dbReference type="Pfam" id="PF00366">
    <property type="entry name" value="Ribosomal_S17"/>
    <property type="match status" value="1"/>
</dbReference>
<dbReference type="CDD" id="cd00364">
    <property type="entry name" value="Ribosomal_uS17"/>
    <property type="match status" value="1"/>
</dbReference>
<sequence length="91" mass="10464">METKIEKNGKVLSGKIVSIKMKDTVVVSVERYTKHPKYGKFLKRQKKFKVHDAGNKHQLGEMVEIIETKPISKDKRFVILPARQNRSGGEK</sequence>
<comment type="caution">
    <text evidence="7">The sequence shown here is derived from an EMBL/GenBank/DDBJ whole genome shotgun (WGS) entry which is preliminary data.</text>
</comment>
<evidence type="ECO:0000256" key="3">
    <source>
        <dbReference type="ARBA" id="ARBA00022884"/>
    </source>
</evidence>
<organism evidence="7 8">
    <name type="scientific">Candidatus Taylorbacteria bacterium RIFOXYD2_FULL_36_9</name>
    <dbReference type="NCBI Taxonomy" id="1802338"/>
    <lineage>
        <taxon>Bacteria</taxon>
        <taxon>Candidatus Tayloriibacteriota</taxon>
    </lineage>
</organism>
<gene>
    <name evidence="6" type="primary">rpsQ</name>
    <name evidence="7" type="ORF">A2541_00820</name>
</gene>
<reference evidence="7 8" key="1">
    <citation type="journal article" date="2016" name="Nat. Commun.">
        <title>Thousands of microbial genomes shed light on interconnected biogeochemical processes in an aquifer system.</title>
        <authorList>
            <person name="Anantharaman K."/>
            <person name="Brown C.T."/>
            <person name="Hug L.A."/>
            <person name="Sharon I."/>
            <person name="Castelle C.J."/>
            <person name="Probst A.J."/>
            <person name="Thomas B.C."/>
            <person name="Singh A."/>
            <person name="Wilkins M.J."/>
            <person name="Karaoz U."/>
            <person name="Brodie E.L."/>
            <person name="Williams K.H."/>
            <person name="Hubbard S.S."/>
            <person name="Banfield J.F."/>
        </authorList>
    </citation>
    <scope>NUCLEOTIDE SEQUENCE [LARGE SCALE GENOMIC DNA]</scope>
</reference>
<dbReference type="GO" id="GO:0006412">
    <property type="term" value="P:translation"/>
    <property type="evidence" value="ECO:0007669"/>
    <property type="project" value="UniProtKB-UniRule"/>
</dbReference>
<dbReference type="SUPFAM" id="SSF50249">
    <property type="entry name" value="Nucleic acid-binding proteins"/>
    <property type="match status" value="1"/>
</dbReference>
<dbReference type="Gene3D" id="2.40.50.140">
    <property type="entry name" value="Nucleic acid-binding proteins"/>
    <property type="match status" value="1"/>
</dbReference>
<comment type="similarity">
    <text evidence="1 6">Belongs to the universal ribosomal protein uS17 family.</text>
</comment>
<dbReference type="NCBIfam" id="NF004123">
    <property type="entry name" value="PRK05610.1"/>
    <property type="match status" value="1"/>
</dbReference>
<dbReference type="PANTHER" id="PTHR10744:SF1">
    <property type="entry name" value="SMALL RIBOSOMAL SUBUNIT PROTEIN US17M"/>
    <property type="match status" value="1"/>
</dbReference>
<dbReference type="HAMAP" id="MF_01345_B">
    <property type="entry name" value="Ribosomal_uS17_B"/>
    <property type="match status" value="1"/>
</dbReference>
<dbReference type="InterPro" id="IPR012340">
    <property type="entry name" value="NA-bd_OB-fold"/>
</dbReference>
<dbReference type="AlphaFoldDB" id="A0A1G2PIF1"/>
<dbReference type="EMBL" id="MHSQ01000013">
    <property type="protein sequence ID" value="OHA47401.1"/>
    <property type="molecule type" value="Genomic_DNA"/>
</dbReference>
<evidence type="ECO:0000256" key="4">
    <source>
        <dbReference type="ARBA" id="ARBA00022980"/>
    </source>
</evidence>
<dbReference type="GO" id="GO:0003735">
    <property type="term" value="F:structural constituent of ribosome"/>
    <property type="evidence" value="ECO:0007669"/>
    <property type="project" value="UniProtKB-UniRule"/>
</dbReference>
<protein>
    <recommendedName>
        <fullName evidence="6">Small ribosomal subunit protein uS17</fullName>
    </recommendedName>
</protein>
<comment type="subunit">
    <text evidence="6">Part of the 30S ribosomal subunit.</text>
</comment>
<evidence type="ECO:0000313" key="8">
    <source>
        <dbReference type="Proteomes" id="UP000176965"/>
    </source>
</evidence>
<evidence type="ECO:0000256" key="1">
    <source>
        <dbReference type="ARBA" id="ARBA00010254"/>
    </source>
</evidence>
<evidence type="ECO:0000313" key="7">
    <source>
        <dbReference type="EMBL" id="OHA47401.1"/>
    </source>
</evidence>
<dbReference type="PRINTS" id="PR00973">
    <property type="entry name" value="RIBOSOMALS17"/>
</dbReference>
<keyword evidence="2 6" id="KW-0699">rRNA-binding</keyword>
<dbReference type="GO" id="GO:0019843">
    <property type="term" value="F:rRNA binding"/>
    <property type="evidence" value="ECO:0007669"/>
    <property type="project" value="UniProtKB-UniRule"/>
</dbReference>
<keyword evidence="4 6" id="KW-0689">Ribosomal protein</keyword>
<dbReference type="NCBIfam" id="TIGR03635">
    <property type="entry name" value="uS17_bact"/>
    <property type="match status" value="1"/>
</dbReference>
<comment type="function">
    <text evidence="6">One of the primary rRNA binding proteins, it binds specifically to the 5'-end of 16S ribosomal RNA.</text>
</comment>
<dbReference type="InterPro" id="IPR000266">
    <property type="entry name" value="Ribosomal_uS17"/>
</dbReference>
<accession>A0A1G2PIF1</accession>
<dbReference type="STRING" id="1802338.A2541_00820"/>